<feature type="compositionally biased region" description="Low complexity" evidence="6">
    <location>
        <begin position="659"/>
        <end position="672"/>
    </location>
</feature>
<dbReference type="PANTHER" id="PTHR13681">
    <property type="entry name" value="SURVIVAL OF MOTOR NEURON-RELATED-SPLICING FACTOR 30-RELATED"/>
    <property type="match status" value="1"/>
</dbReference>
<dbReference type="AlphaFoldDB" id="A0A6A4JAY6"/>
<dbReference type="EMBL" id="WIXP02000014">
    <property type="protein sequence ID" value="KAF6200170.1"/>
    <property type="molecule type" value="Genomic_DNA"/>
</dbReference>
<evidence type="ECO:0000256" key="3">
    <source>
        <dbReference type="ARBA" id="ARBA00022853"/>
    </source>
</evidence>
<feature type="region of interest" description="Disordered" evidence="6">
    <location>
        <begin position="329"/>
        <end position="429"/>
    </location>
</feature>
<dbReference type="PANTHER" id="PTHR13681:SF24">
    <property type="entry name" value="TUDOR DOMAIN-CONTAINING PROTEIN 3"/>
    <property type="match status" value="1"/>
</dbReference>
<feature type="compositionally biased region" description="Gly residues" evidence="6">
    <location>
        <begin position="374"/>
        <end position="386"/>
    </location>
</feature>
<feature type="compositionally biased region" description="Pro residues" evidence="6">
    <location>
        <begin position="704"/>
        <end position="713"/>
    </location>
</feature>
<keyword evidence="3" id="KW-0156">Chromatin regulator</keyword>
<feature type="compositionally biased region" description="Polar residues" evidence="6">
    <location>
        <begin position="447"/>
        <end position="460"/>
    </location>
</feature>
<dbReference type="PROSITE" id="PS50030">
    <property type="entry name" value="UBA"/>
    <property type="match status" value="1"/>
</dbReference>
<protein>
    <recommendedName>
        <fullName evidence="2">Tudor domain-containing protein 3</fullName>
    </recommendedName>
</protein>
<feature type="compositionally biased region" description="Basic and acidic residues" evidence="6">
    <location>
        <begin position="197"/>
        <end position="215"/>
    </location>
</feature>
<sequence>MELVEQLQGAGWTLSPEGYKTITEDGKLTNISKIVEKALDIDIKDLGGCGFPSELTKGQCETLTGNIVVQIQKIRNISAPKANEESQAAPRMLKLLLTDGTQLIMGIEMTKLSPLSLNTPPGTKLLLKGEITVSCGLLLLNSDQVEMMGGTVRNLVDKWTFKREMSKHTRGRYVVEGGPPPWIPFGEKMNPTNLTDKNFKSLDDGSKENKDNDEFEAQRRDAIAEAGKGCTKKIFGGGTKPLMDKNVQAIMEKGFSIQQAEVALRSNRNNVDRALKSLTKKTGRGNDEKGEKEKEGGGRGRRKGEDEMGPKPSGRICLFQYLEEKLPFLPEKEKTSKEPERKEWDSSHFNSRNSDSSFGGRPPRNNQGHERSRGGGNSGRGGGGMGHNAHNRDFTNTERKPRTDDHHKDGRNPKWQNSNHNQKPPRFQNQNKRIEQQTSDLFDHFITRSSDNGNTRNRNSADGYFASKSNSNGNQQSSTTQQQYNGYRNNYKVDNLGQFNSSQTSGDHRNQSSSFFKPAGMPDIPEFPYKDSSSFAPIVSQSNSCIPDIPAFPYKDSSSFKPMPPTNSHSGNQVNNRNNSGSVGKQEKYRWNKGDKCIAKYWEDNAYYDAEVTGVSKKTCVVRFLDYGNFEEVLQDDCIPITEDLPNVQMTNSTDDHNSNFNSNKRSNNHFSGVLEFRRGGNRPYVKVEGMGPRKNQRQSQPVYMPPPSRHPK</sequence>
<dbReference type="GO" id="GO:0006325">
    <property type="term" value="P:chromatin organization"/>
    <property type="evidence" value="ECO:0007669"/>
    <property type="project" value="UniProtKB-KW"/>
</dbReference>
<dbReference type="OrthoDB" id="434939at2759"/>
<feature type="region of interest" description="Disordered" evidence="6">
    <location>
        <begin position="649"/>
        <end position="713"/>
    </location>
</feature>
<feature type="region of interest" description="Disordered" evidence="6">
    <location>
        <begin position="188"/>
        <end position="215"/>
    </location>
</feature>
<feature type="compositionally biased region" description="Polar residues" evidence="6">
    <location>
        <begin position="497"/>
        <end position="515"/>
    </location>
</feature>
<feature type="compositionally biased region" description="Low complexity" evidence="6">
    <location>
        <begin position="469"/>
        <end position="487"/>
    </location>
</feature>
<dbReference type="InterPro" id="IPR002999">
    <property type="entry name" value="Tudor"/>
</dbReference>
<evidence type="ECO:0000256" key="4">
    <source>
        <dbReference type="ARBA" id="ARBA00023242"/>
    </source>
</evidence>
<dbReference type="SMART" id="SM00333">
    <property type="entry name" value="TUDOR"/>
    <property type="match status" value="1"/>
</dbReference>
<evidence type="ECO:0000256" key="1">
    <source>
        <dbReference type="ARBA" id="ARBA00004123"/>
    </source>
</evidence>
<evidence type="ECO:0000313" key="8">
    <source>
        <dbReference type="Proteomes" id="UP000466442"/>
    </source>
</evidence>
<dbReference type="Gene3D" id="2.40.50.770">
    <property type="entry name" value="RecQ-mediated genome instability protein Rmi1, C-terminal domain"/>
    <property type="match status" value="1"/>
</dbReference>
<dbReference type="Pfam" id="PF08585">
    <property type="entry name" value="RMI1_N_C"/>
    <property type="match status" value="1"/>
</dbReference>
<dbReference type="PROSITE" id="PS50304">
    <property type="entry name" value="TUDOR"/>
    <property type="match status" value="1"/>
</dbReference>
<dbReference type="InterPro" id="IPR042470">
    <property type="entry name" value="RMI1_N_C_sf"/>
</dbReference>
<comment type="function">
    <text evidence="5">Scaffolding protein that specifically recognizes and binds dimethylarginine-containing proteins. Plays a role in the regulation of translation of target mRNAs by binding Arg/Gly-rich motifs (GAR) in dimethylarginine-containing proteins. In nucleus, acts as a coactivator: recognizes and binds asymmetric dimethylation on the core histone tails associated with transcriptional activation (H3R17me2a and H4R3me2a) and recruits proteins at these arginine-methylated loci. In cytoplasm, acts as an antiviral factor that participates in the assembly of stress granules together with G3BP1.</text>
</comment>
<keyword evidence="8" id="KW-1185">Reference proteome</keyword>
<dbReference type="SUPFAM" id="SSF46934">
    <property type="entry name" value="UBA-like"/>
    <property type="match status" value="1"/>
</dbReference>
<keyword evidence="4" id="KW-0539">Nucleus</keyword>
<organism evidence="7 8">
    <name type="scientific">Apolygus lucorum</name>
    <name type="common">Small green plant bug</name>
    <name type="synonym">Lygocoris lucorum</name>
    <dbReference type="NCBI Taxonomy" id="248454"/>
    <lineage>
        <taxon>Eukaryota</taxon>
        <taxon>Metazoa</taxon>
        <taxon>Ecdysozoa</taxon>
        <taxon>Arthropoda</taxon>
        <taxon>Hexapoda</taxon>
        <taxon>Insecta</taxon>
        <taxon>Pterygota</taxon>
        <taxon>Neoptera</taxon>
        <taxon>Paraneoptera</taxon>
        <taxon>Hemiptera</taxon>
        <taxon>Heteroptera</taxon>
        <taxon>Panheteroptera</taxon>
        <taxon>Cimicomorpha</taxon>
        <taxon>Miridae</taxon>
        <taxon>Mirini</taxon>
        <taxon>Apolygus</taxon>
    </lineage>
</organism>
<proteinExistence type="predicted"/>
<dbReference type="SMART" id="SM01161">
    <property type="entry name" value="DUF1767"/>
    <property type="match status" value="1"/>
</dbReference>
<dbReference type="InterPro" id="IPR013894">
    <property type="entry name" value="RMI1_OB"/>
</dbReference>
<gene>
    <name evidence="7" type="ORF">GE061_006471</name>
</gene>
<comment type="subcellular location">
    <subcellularLocation>
        <location evidence="1">Nucleus</location>
    </subcellularLocation>
</comment>
<dbReference type="Gene3D" id="1.10.8.10">
    <property type="entry name" value="DNA helicase RuvA subunit, C-terminal domain"/>
    <property type="match status" value="1"/>
</dbReference>
<dbReference type="Pfam" id="PF00567">
    <property type="entry name" value="TUDOR"/>
    <property type="match status" value="1"/>
</dbReference>
<feature type="region of interest" description="Disordered" evidence="6">
    <location>
        <begin position="556"/>
        <end position="587"/>
    </location>
</feature>
<accession>A0A6A4JAY6</accession>
<reference evidence="7" key="1">
    <citation type="journal article" date="2021" name="Mol. Ecol. Resour.">
        <title>Apolygus lucorum genome provides insights into omnivorousness and mesophyll feeding.</title>
        <authorList>
            <person name="Liu Y."/>
            <person name="Liu H."/>
            <person name="Wang H."/>
            <person name="Huang T."/>
            <person name="Liu B."/>
            <person name="Yang B."/>
            <person name="Yin L."/>
            <person name="Li B."/>
            <person name="Zhang Y."/>
            <person name="Zhang S."/>
            <person name="Jiang F."/>
            <person name="Zhang X."/>
            <person name="Ren Y."/>
            <person name="Wang B."/>
            <person name="Wang S."/>
            <person name="Lu Y."/>
            <person name="Wu K."/>
            <person name="Fan W."/>
            <person name="Wang G."/>
        </authorList>
    </citation>
    <scope>NUCLEOTIDE SEQUENCE</scope>
    <source>
        <strain evidence="7">12Hb</strain>
    </source>
</reference>
<evidence type="ECO:0000256" key="5">
    <source>
        <dbReference type="ARBA" id="ARBA00035105"/>
    </source>
</evidence>
<dbReference type="Proteomes" id="UP000466442">
    <property type="component" value="Unassembled WGS sequence"/>
</dbReference>
<dbReference type="InterPro" id="IPR009060">
    <property type="entry name" value="UBA-like_sf"/>
</dbReference>
<feature type="compositionally biased region" description="Basic and acidic residues" evidence="6">
    <location>
        <begin position="284"/>
        <end position="309"/>
    </location>
</feature>
<dbReference type="Gene3D" id="2.30.30.140">
    <property type="match status" value="1"/>
</dbReference>
<feature type="compositionally biased region" description="Polar residues" evidence="6">
    <location>
        <begin position="556"/>
        <end position="583"/>
    </location>
</feature>
<comment type="caution">
    <text evidence="7">The sequence shown here is derived from an EMBL/GenBank/DDBJ whole genome shotgun (WGS) entry which is preliminary data.</text>
</comment>
<dbReference type="GO" id="GO:0005634">
    <property type="term" value="C:nucleus"/>
    <property type="evidence" value="ECO:0007669"/>
    <property type="project" value="UniProtKB-SubCell"/>
</dbReference>
<feature type="region of interest" description="Disordered" evidence="6">
    <location>
        <begin position="446"/>
        <end position="523"/>
    </location>
</feature>
<evidence type="ECO:0000256" key="2">
    <source>
        <dbReference type="ARBA" id="ARBA00013421"/>
    </source>
</evidence>
<evidence type="ECO:0000313" key="7">
    <source>
        <dbReference type="EMBL" id="KAF6200170.1"/>
    </source>
</evidence>
<feature type="region of interest" description="Disordered" evidence="6">
    <location>
        <begin position="276"/>
        <end position="313"/>
    </location>
</feature>
<name>A0A6A4JAY6_APOLU</name>
<dbReference type="InterPro" id="IPR015940">
    <property type="entry name" value="UBA"/>
</dbReference>
<evidence type="ECO:0000256" key="6">
    <source>
        <dbReference type="SAM" id="MobiDB-lite"/>
    </source>
</evidence>
<feature type="compositionally biased region" description="Polar residues" evidence="6">
    <location>
        <begin position="414"/>
        <end position="429"/>
    </location>
</feature>
<feature type="compositionally biased region" description="Low complexity" evidence="6">
    <location>
        <begin position="347"/>
        <end position="358"/>
    </location>
</feature>
<feature type="compositionally biased region" description="Basic and acidic residues" evidence="6">
    <location>
        <begin position="390"/>
        <end position="412"/>
    </location>
</feature>
<dbReference type="SUPFAM" id="SSF63748">
    <property type="entry name" value="Tudor/PWWP/MBT"/>
    <property type="match status" value="1"/>
</dbReference>
<feature type="compositionally biased region" description="Basic and acidic residues" evidence="6">
    <location>
        <begin position="329"/>
        <end position="346"/>
    </location>
</feature>